<keyword evidence="2" id="KW-1185">Reference proteome</keyword>
<dbReference type="RefSeq" id="XP_022938307.1">
    <property type="nucleotide sequence ID" value="XM_023082539.1"/>
</dbReference>
<reference evidence="3" key="1">
    <citation type="submission" date="2025-08" db="UniProtKB">
        <authorList>
            <consortium name="RefSeq"/>
        </authorList>
    </citation>
    <scope>IDENTIFICATION</scope>
    <source>
        <tissue evidence="3">Young leaves</tissue>
    </source>
</reference>
<dbReference type="PROSITE" id="PS50004">
    <property type="entry name" value="C2"/>
    <property type="match status" value="1"/>
</dbReference>
<evidence type="ECO:0000313" key="2">
    <source>
        <dbReference type="Proteomes" id="UP000504609"/>
    </source>
</evidence>
<gene>
    <name evidence="3" type="primary">LOC111444443</name>
</gene>
<dbReference type="KEGG" id="cmos:111444443"/>
<evidence type="ECO:0000259" key="1">
    <source>
        <dbReference type="PROSITE" id="PS50004"/>
    </source>
</evidence>
<dbReference type="Proteomes" id="UP000504609">
    <property type="component" value="Unplaced"/>
</dbReference>
<evidence type="ECO:0000313" key="3">
    <source>
        <dbReference type="RefSeq" id="XP_022938307.1"/>
    </source>
</evidence>
<dbReference type="PANTHER" id="PTHR32246:SF22">
    <property type="entry name" value="C2 DOMAIN-CONTAINING PROTEIN"/>
    <property type="match status" value="1"/>
</dbReference>
<feature type="domain" description="C2" evidence="1">
    <location>
        <begin position="1"/>
        <end position="117"/>
    </location>
</feature>
<dbReference type="GeneID" id="111444443"/>
<dbReference type="Gene3D" id="2.60.40.150">
    <property type="entry name" value="C2 domain"/>
    <property type="match status" value="1"/>
</dbReference>
<dbReference type="InterPro" id="IPR000008">
    <property type="entry name" value="C2_dom"/>
</dbReference>
<sequence length="163" mass="18560">MDYRAFKVNVTCVEGIEGVLSFVNFFHKSKVYAAVSITGDLLANQETPLAKYFGENPVWNWPMKFYLKESKLQENALTLRIQLRRKRIFGGDEYIAEALVPLKNLFDGNKNVMDENYCSSWLLSPSGGRRGFVYFSYYFSRTYAATAESDGNSIVAPLSAWDC</sequence>
<organism evidence="2 3">
    <name type="scientific">Cucurbita moschata</name>
    <name type="common">Winter crookneck squash</name>
    <name type="synonym">Cucurbita pepo var. moschata</name>
    <dbReference type="NCBI Taxonomy" id="3662"/>
    <lineage>
        <taxon>Eukaryota</taxon>
        <taxon>Viridiplantae</taxon>
        <taxon>Streptophyta</taxon>
        <taxon>Embryophyta</taxon>
        <taxon>Tracheophyta</taxon>
        <taxon>Spermatophyta</taxon>
        <taxon>Magnoliopsida</taxon>
        <taxon>eudicotyledons</taxon>
        <taxon>Gunneridae</taxon>
        <taxon>Pentapetalae</taxon>
        <taxon>rosids</taxon>
        <taxon>fabids</taxon>
        <taxon>Cucurbitales</taxon>
        <taxon>Cucurbitaceae</taxon>
        <taxon>Cucurbiteae</taxon>
        <taxon>Cucurbita</taxon>
    </lineage>
</organism>
<protein>
    <submittedName>
        <fullName evidence="3">Protein SRC2</fullName>
    </submittedName>
</protein>
<dbReference type="Pfam" id="PF00168">
    <property type="entry name" value="C2"/>
    <property type="match status" value="1"/>
</dbReference>
<dbReference type="InterPro" id="IPR035892">
    <property type="entry name" value="C2_domain_sf"/>
</dbReference>
<proteinExistence type="predicted"/>
<dbReference type="PANTHER" id="PTHR32246">
    <property type="entry name" value="INGRESSION PROTEIN FIC1"/>
    <property type="match status" value="1"/>
</dbReference>
<dbReference type="SUPFAM" id="SSF49562">
    <property type="entry name" value="C2 domain (Calcium/lipid-binding domain, CaLB)"/>
    <property type="match status" value="1"/>
</dbReference>
<name>A0A6J1FDP3_CUCMO</name>
<dbReference type="AlphaFoldDB" id="A0A6J1FDP3"/>
<accession>A0A6J1FDP3</accession>